<dbReference type="GO" id="GO:0005975">
    <property type="term" value="P:carbohydrate metabolic process"/>
    <property type="evidence" value="ECO:0007669"/>
    <property type="project" value="InterPro"/>
</dbReference>
<protein>
    <submittedName>
        <fullName evidence="9">Uncharacterized protein</fullName>
    </submittedName>
</protein>
<keyword evidence="10" id="KW-1185">Reference proteome</keyword>
<evidence type="ECO:0000256" key="4">
    <source>
        <dbReference type="ARBA" id="ARBA00022525"/>
    </source>
</evidence>
<dbReference type="Gene3D" id="2.160.20.10">
    <property type="entry name" value="Single-stranded right-handed beta-helix, Pectin lyase-like"/>
    <property type="match status" value="1"/>
</dbReference>
<dbReference type="GO" id="GO:0004650">
    <property type="term" value="F:polygalacturonase activity"/>
    <property type="evidence" value="ECO:0007669"/>
    <property type="project" value="InterPro"/>
</dbReference>
<dbReference type="Proteomes" id="UP001188597">
    <property type="component" value="Unassembled WGS sequence"/>
</dbReference>
<dbReference type="Pfam" id="PF00295">
    <property type="entry name" value="Glyco_hydro_28"/>
    <property type="match status" value="1"/>
</dbReference>
<accession>A0AA88WWQ3</accession>
<dbReference type="InterPro" id="IPR011050">
    <property type="entry name" value="Pectin_lyase_fold/virulence"/>
</dbReference>
<dbReference type="GO" id="GO:0071555">
    <property type="term" value="P:cell wall organization"/>
    <property type="evidence" value="ECO:0007669"/>
    <property type="project" value="UniProtKB-KW"/>
</dbReference>
<evidence type="ECO:0000256" key="6">
    <source>
        <dbReference type="ARBA" id="ARBA00023295"/>
    </source>
</evidence>
<comment type="subcellular location">
    <subcellularLocation>
        <location evidence="1">Secreted</location>
        <location evidence="1">Cell wall</location>
    </subcellularLocation>
</comment>
<dbReference type="SUPFAM" id="SSF51126">
    <property type="entry name" value="Pectin lyase-like"/>
    <property type="match status" value="1"/>
</dbReference>
<comment type="similarity">
    <text evidence="2 8">Belongs to the glycosyl hydrolase 28 family.</text>
</comment>
<evidence type="ECO:0000256" key="5">
    <source>
        <dbReference type="ARBA" id="ARBA00022801"/>
    </source>
</evidence>
<dbReference type="EMBL" id="JAVXUP010000175">
    <property type="protein sequence ID" value="KAK3035411.1"/>
    <property type="molecule type" value="Genomic_DNA"/>
</dbReference>
<keyword evidence="6 8" id="KW-0326">Glycosidase</keyword>
<dbReference type="PANTHER" id="PTHR31375">
    <property type="match status" value="1"/>
</dbReference>
<evidence type="ECO:0000313" key="9">
    <source>
        <dbReference type="EMBL" id="KAK3035411.1"/>
    </source>
</evidence>
<sequence>MFRETLAALCCSLGNGLNENGVQNVTHTNSVFTKTDNGVRIKSRARASNNYATNINFRNLIMRNIANPILIDQTYCPSNQCPHQSVTYVHIRGTSRTEAAVRFDCSSSNPCRDQIAGHNTFHSLQSNSGNLYVTMLVGIVVALSSQEVVWGGRRNKLTRELN</sequence>
<evidence type="ECO:0000256" key="8">
    <source>
        <dbReference type="RuleBase" id="RU361169"/>
    </source>
</evidence>
<dbReference type="InterPro" id="IPR000743">
    <property type="entry name" value="Glyco_hydro_28"/>
</dbReference>
<dbReference type="InterPro" id="IPR012334">
    <property type="entry name" value="Pectin_lyas_fold"/>
</dbReference>
<dbReference type="AlphaFoldDB" id="A0AA88WWQ3"/>
<proteinExistence type="inferred from homology"/>
<comment type="caution">
    <text evidence="9">The sequence shown here is derived from an EMBL/GenBank/DDBJ whole genome shotgun (WGS) entry which is preliminary data.</text>
</comment>
<gene>
    <name evidence="9" type="ORF">RJ639_032939</name>
</gene>
<feature type="non-terminal residue" evidence="9">
    <location>
        <position position="1"/>
    </location>
</feature>
<reference evidence="9" key="1">
    <citation type="submission" date="2022-12" db="EMBL/GenBank/DDBJ databases">
        <title>Draft genome assemblies for two species of Escallonia (Escalloniales).</title>
        <authorList>
            <person name="Chanderbali A."/>
            <person name="Dervinis C."/>
            <person name="Anghel I."/>
            <person name="Soltis D."/>
            <person name="Soltis P."/>
            <person name="Zapata F."/>
        </authorList>
    </citation>
    <scope>NUCLEOTIDE SEQUENCE</scope>
    <source>
        <strain evidence="9">UCBG64.0493</strain>
        <tissue evidence="9">Leaf</tissue>
    </source>
</reference>
<keyword evidence="3" id="KW-0134">Cell wall</keyword>
<evidence type="ECO:0000256" key="2">
    <source>
        <dbReference type="ARBA" id="ARBA00008834"/>
    </source>
</evidence>
<keyword evidence="5 8" id="KW-0378">Hydrolase</keyword>
<evidence type="ECO:0000256" key="3">
    <source>
        <dbReference type="ARBA" id="ARBA00022512"/>
    </source>
</evidence>
<keyword evidence="4" id="KW-0964">Secreted</keyword>
<name>A0AA88WWQ3_9ASTE</name>
<evidence type="ECO:0000313" key="10">
    <source>
        <dbReference type="Proteomes" id="UP001188597"/>
    </source>
</evidence>
<evidence type="ECO:0000256" key="7">
    <source>
        <dbReference type="ARBA" id="ARBA00023316"/>
    </source>
</evidence>
<keyword evidence="7" id="KW-0961">Cell wall biogenesis/degradation</keyword>
<organism evidence="9 10">
    <name type="scientific">Escallonia herrerae</name>
    <dbReference type="NCBI Taxonomy" id="1293975"/>
    <lineage>
        <taxon>Eukaryota</taxon>
        <taxon>Viridiplantae</taxon>
        <taxon>Streptophyta</taxon>
        <taxon>Embryophyta</taxon>
        <taxon>Tracheophyta</taxon>
        <taxon>Spermatophyta</taxon>
        <taxon>Magnoliopsida</taxon>
        <taxon>eudicotyledons</taxon>
        <taxon>Gunneridae</taxon>
        <taxon>Pentapetalae</taxon>
        <taxon>asterids</taxon>
        <taxon>campanulids</taxon>
        <taxon>Escalloniales</taxon>
        <taxon>Escalloniaceae</taxon>
        <taxon>Escallonia</taxon>
    </lineage>
</organism>
<evidence type="ECO:0000256" key="1">
    <source>
        <dbReference type="ARBA" id="ARBA00004191"/>
    </source>
</evidence>